<dbReference type="InterPro" id="IPR025457">
    <property type="entry name" value="DUF4277"/>
</dbReference>
<accession>A0A3A6QKL9</accession>
<feature type="coiled-coil region" evidence="1">
    <location>
        <begin position="301"/>
        <end position="361"/>
    </location>
</feature>
<keyword evidence="4" id="KW-1185">Reference proteome</keyword>
<dbReference type="OrthoDB" id="134583at2157"/>
<proteinExistence type="predicted"/>
<evidence type="ECO:0000259" key="2">
    <source>
        <dbReference type="Pfam" id="PF14104"/>
    </source>
</evidence>
<dbReference type="Pfam" id="PF14104">
    <property type="entry name" value="DUF4277"/>
    <property type="match status" value="1"/>
</dbReference>
<dbReference type="InterPro" id="IPR047654">
    <property type="entry name" value="IS1634_transpos"/>
</dbReference>
<dbReference type="EMBL" id="QMDW01000027">
    <property type="protein sequence ID" value="RJX47993.1"/>
    <property type="molecule type" value="Genomic_DNA"/>
</dbReference>
<sequence length="548" mass="61628">MTRLENFAPGPLPVINAVCEEVGLVEVIDEIVDWDETQAEISPGSLTAGLVMNFLTEGEPMYRLSEFFENKDPQNLFGDDITTEDLYDQRFGWALDKIADAEPRNVLNSVIANAVTTEGVDIGVVHADTTSKSVHGEYEQDGQQDDLNIAKGYSRDGDRQLKQFNIGLGVNSRGIPVTGDIFDGNGADTTWNKELISEIRQCLPTDESIVYVADSKAVTGENLARASCQNLPLISRLPGNYAAVDELIDRAWEDDNWEDIGSVAAREDAVSHDIQSYTQTISGQQLRCVVVKPSTIDGRSEKRIDKELDTTEEDLEDAVEELSTRVFACERDAKQELKTWLNDHQEECFEVEAEVVETEQKKSRDKPGRPPKDWEPYETVYKIAASVQRDAAAITTYKQRESCYVLVTSIEDAEEWPPKRVLKEYKQQITVEQSFPVVKDPKRVGAVYLKDHQRLEALGYVLIMALLVYSLIERRARLALMDADEPMELSGGPSTYRPTGRRVLQRFENMLVSRVDGKRVLPENVEVPRRVLELLDLSVEVYGVDEAQ</sequence>
<dbReference type="AlphaFoldDB" id="A0A3A6QKL9"/>
<dbReference type="Proteomes" id="UP000281564">
    <property type="component" value="Unassembled WGS sequence"/>
</dbReference>
<organism evidence="3 4">
    <name type="scientific">Halonotius pteroides</name>
    <dbReference type="NCBI Taxonomy" id="268735"/>
    <lineage>
        <taxon>Archaea</taxon>
        <taxon>Methanobacteriati</taxon>
        <taxon>Methanobacteriota</taxon>
        <taxon>Stenosarchaea group</taxon>
        <taxon>Halobacteria</taxon>
        <taxon>Halobacteriales</taxon>
        <taxon>Haloferacaceae</taxon>
        <taxon>Halonotius</taxon>
    </lineage>
</organism>
<dbReference type="RefSeq" id="WP_120086073.1">
    <property type="nucleotide sequence ID" value="NZ_QMDW01000027.1"/>
</dbReference>
<dbReference type="PANTHER" id="PTHR34614:SF2">
    <property type="entry name" value="TRANSPOSASE IS4-LIKE DOMAIN-CONTAINING PROTEIN"/>
    <property type="match status" value="1"/>
</dbReference>
<reference evidence="3 4" key="1">
    <citation type="submission" date="2018-06" db="EMBL/GenBank/DDBJ databases">
        <title>Halonotius sp. F13-13 a new haloarchaeeon isolated from a solar saltern from Isla Cristina, Huelva, Spain.</title>
        <authorList>
            <person name="Duran-Viseras A."/>
            <person name="Sanchez-Porro C."/>
            <person name="Ventosa A."/>
        </authorList>
    </citation>
    <scope>NUCLEOTIDE SEQUENCE [LARGE SCALE GENOMIC DNA]</scope>
    <source>
        <strain evidence="3 4">CECT 7525</strain>
    </source>
</reference>
<comment type="caution">
    <text evidence="3">The sequence shown here is derived from an EMBL/GenBank/DDBJ whole genome shotgun (WGS) entry which is preliminary data.</text>
</comment>
<protein>
    <submittedName>
        <fullName evidence="3">IS1634 family transposase</fullName>
    </submittedName>
</protein>
<evidence type="ECO:0000313" key="4">
    <source>
        <dbReference type="Proteomes" id="UP000281564"/>
    </source>
</evidence>
<name>A0A3A6QKL9_9EURY</name>
<dbReference type="PANTHER" id="PTHR34614">
    <property type="match status" value="1"/>
</dbReference>
<dbReference type="NCBIfam" id="NF033559">
    <property type="entry name" value="transpos_IS1634"/>
    <property type="match status" value="1"/>
</dbReference>
<feature type="domain" description="DUF4277" evidence="2">
    <location>
        <begin position="12"/>
        <end position="111"/>
    </location>
</feature>
<gene>
    <name evidence="3" type="ORF">DP106_13310</name>
</gene>
<keyword evidence="1" id="KW-0175">Coiled coil</keyword>
<evidence type="ECO:0000313" key="3">
    <source>
        <dbReference type="EMBL" id="RJX47993.1"/>
    </source>
</evidence>
<evidence type="ECO:0000256" key="1">
    <source>
        <dbReference type="SAM" id="Coils"/>
    </source>
</evidence>